<evidence type="ECO:0000313" key="2">
    <source>
        <dbReference type="Proteomes" id="UP000267606"/>
    </source>
</evidence>
<keyword evidence="2" id="KW-1185">Reference proteome</keyword>
<reference evidence="3" key="1">
    <citation type="submission" date="2016-06" db="UniProtKB">
        <authorList>
            <consortium name="WormBaseParasite"/>
        </authorList>
    </citation>
    <scope>IDENTIFICATION</scope>
</reference>
<gene>
    <name evidence="1" type="ORF">OFLC_LOCUS11261</name>
</gene>
<dbReference type="Proteomes" id="UP000267606">
    <property type="component" value="Unassembled WGS sequence"/>
</dbReference>
<organism evidence="3">
    <name type="scientific">Onchocerca flexuosa</name>
    <dbReference type="NCBI Taxonomy" id="387005"/>
    <lineage>
        <taxon>Eukaryota</taxon>
        <taxon>Metazoa</taxon>
        <taxon>Ecdysozoa</taxon>
        <taxon>Nematoda</taxon>
        <taxon>Chromadorea</taxon>
        <taxon>Rhabditida</taxon>
        <taxon>Spirurina</taxon>
        <taxon>Spiruromorpha</taxon>
        <taxon>Filarioidea</taxon>
        <taxon>Onchocercidae</taxon>
        <taxon>Onchocerca</taxon>
    </lineage>
</organism>
<evidence type="ECO:0000313" key="3">
    <source>
        <dbReference type="WBParaSite" id="OFLC_0001126001-mRNA-1"/>
    </source>
</evidence>
<protein>
    <submittedName>
        <fullName evidence="1 3">Uncharacterized protein</fullName>
    </submittedName>
</protein>
<dbReference type="WBParaSite" id="OFLC_0001126001-mRNA-1">
    <property type="protein sequence ID" value="OFLC_0001126001-mRNA-1"/>
    <property type="gene ID" value="OFLC_0001126001"/>
</dbReference>
<accession>A0A183HUU8</accession>
<dbReference type="AlphaFoldDB" id="A0A183HUU8"/>
<sequence>MLELKDCLLNCTNKPVTFAKESNRTKLKIADVNNDRKFRFLSQVLQFDT</sequence>
<reference evidence="1 2" key="2">
    <citation type="submission" date="2018-11" db="EMBL/GenBank/DDBJ databases">
        <authorList>
            <consortium name="Pathogen Informatics"/>
        </authorList>
    </citation>
    <scope>NUCLEOTIDE SEQUENCE [LARGE SCALE GENOMIC DNA]</scope>
</reference>
<proteinExistence type="predicted"/>
<dbReference type="EMBL" id="UZAJ01016055">
    <property type="protein sequence ID" value="VDO75190.1"/>
    <property type="molecule type" value="Genomic_DNA"/>
</dbReference>
<name>A0A183HUU8_9BILA</name>
<dbReference type="STRING" id="387005.A0A183HUU8"/>
<evidence type="ECO:0000313" key="1">
    <source>
        <dbReference type="EMBL" id="VDO75190.1"/>
    </source>
</evidence>